<evidence type="ECO:0000256" key="2">
    <source>
        <dbReference type="ARBA" id="ARBA00006169"/>
    </source>
</evidence>
<evidence type="ECO:0000313" key="10">
    <source>
        <dbReference type="EMBL" id="RDX50490.1"/>
    </source>
</evidence>
<dbReference type="UniPathway" id="UPA00559"/>
<organism evidence="10 11">
    <name type="scientific">Lentinus brumalis</name>
    <dbReference type="NCBI Taxonomy" id="2498619"/>
    <lineage>
        <taxon>Eukaryota</taxon>
        <taxon>Fungi</taxon>
        <taxon>Dikarya</taxon>
        <taxon>Basidiomycota</taxon>
        <taxon>Agaricomycotina</taxon>
        <taxon>Agaricomycetes</taxon>
        <taxon>Polyporales</taxon>
        <taxon>Polyporaceae</taxon>
        <taxon>Lentinus</taxon>
    </lineage>
</organism>
<dbReference type="PROSITE" id="PS51074">
    <property type="entry name" value="DPH_MB"/>
    <property type="match status" value="1"/>
</dbReference>
<keyword evidence="4" id="KW-0479">Metal-binding</keyword>
<protein>
    <recommendedName>
        <fullName evidence="3">Diphthamide biosynthesis protein 4</fullName>
    </recommendedName>
</protein>
<dbReference type="PROSITE" id="PS50076">
    <property type="entry name" value="DNAJ_2"/>
    <property type="match status" value="1"/>
</dbReference>
<dbReference type="SMART" id="SM00271">
    <property type="entry name" value="DnaJ"/>
    <property type="match status" value="1"/>
</dbReference>
<evidence type="ECO:0000259" key="9">
    <source>
        <dbReference type="PROSITE" id="PS51074"/>
    </source>
</evidence>
<reference evidence="10 11" key="1">
    <citation type="journal article" date="2018" name="Biotechnol. Biofuels">
        <title>Integrative visual omics of the white-rot fungus Polyporus brumalis exposes the biotechnological potential of its oxidative enzymes for delignifying raw plant biomass.</title>
        <authorList>
            <person name="Miyauchi S."/>
            <person name="Rancon A."/>
            <person name="Drula E."/>
            <person name="Hage H."/>
            <person name="Chaduli D."/>
            <person name="Favel A."/>
            <person name="Grisel S."/>
            <person name="Henrissat B."/>
            <person name="Herpoel-Gimbert I."/>
            <person name="Ruiz-Duenas F.J."/>
            <person name="Chevret D."/>
            <person name="Hainaut M."/>
            <person name="Lin J."/>
            <person name="Wang M."/>
            <person name="Pangilinan J."/>
            <person name="Lipzen A."/>
            <person name="Lesage-Meessen L."/>
            <person name="Navarro D."/>
            <person name="Riley R."/>
            <person name="Grigoriev I.V."/>
            <person name="Zhou S."/>
            <person name="Raouche S."/>
            <person name="Rosso M.N."/>
        </authorList>
    </citation>
    <scope>NUCLEOTIDE SEQUENCE [LARGE SCALE GENOMIC DNA]</scope>
    <source>
        <strain evidence="10 11">BRFM 1820</strain>
    </source>
</reference>
<dbReference type="Proteomes" id="UP000256964">
    <property type="component" value="Unassembled WGS sequence"/>
</dbReference>
<dbReference type="Gene3D" id="1.10.287.110">
    <property type="entry name" value="DnaJ domain"/>
    <property type="match status" value="1"/>
</dbReference>
<dbReference type="InterPro" id="IPR036869">
    <property type="entry name" value="J_dom_sf"/>
</dbReference>
<dbReference type="SUPFAM" id="SSF46565">
    <property type="entry name" value="Chaperone J-domain"/>
    <property type="match status" value="1"/>
</dbReference>
<keyword evidence="11" id="KW-1185">Reference proteome</keyword>
<gene>
    <name evidence="10" type="ORF">OH76DRAFT_1348864</name>
</gene>
<dbReference type="PANTHER" id="PTHR45255">
    <property type="entry name" value="DNAJ HOMOLOG SUBFAMILY C MEMBER 24"/>
    <property type="match status" value="1"/>
</dbReference>
<dbReference type="PRINTS" id="PR00625">
    <property type="entry name" value="JDOMAIN"/>
</dbReference>
<evidence type="ECO:0000256" key="6">
    <source>
        <dbReference type="ARBA" id="ARBA00023004"/>
    </source>
</evidence>
<dbReference type="Gene3D" id="3.10.660.10">
    <property type="entry name" value="DPH Zinc finger"/>
    <property type="match status" value="1"/>
</dbReference>
<feature type="region of interest" description="Disordered" evidence="7">
    <location>
        <begin position="70"/>
        <end position="89"/>
    </location>
</feature>
<feature type="compositionally biased region" description="Basic and acidic residues" evidence="7">
    <location>
        <begin position="70"/>
        <end position="86"/>
    </location>
</feature>
<dbReference type="PANTHER" id="PTHR45255:SF1">
    <property type="entry name" value="DNAJ HOMOLOG SUBFAMILY C MEMBER 24"/>
    <property type="match status" value="1"/>
</dbReference>
<keyword evidence="5" id="KW-0862">Zinc</keyword>
<comment type="similarity">
    <text evidence="2">Belongs to the DPH4 family.</text>
</comment>
<dbReference type="Pfam" id="PF05207">
    <property type="entry name" value="Zn_ribbon_CSL"/>
    <property type="match status" value="1"/>
</dbReference>
<name>A0A371DDA6_9APHY</name>
<evidence type="ECO:0000259" key="8">
    <source>
        <dbReference type="PROSITE" id="PS50076"/>
    </source>
</evidence>
<evidence type="ECO:0000256" key="3">
    <source>
        <dbReference type="ARBA" id="ARBA00021797"/>
    </source>
</evidence>
<feature type="domain" description="DPH-type MB" evidence="9">
    <location>
        <begin position="90"/>
        <end position="145"/>
    </location>
</feature>
<evidence type="ECO:0000256" key="1">
    <source>
        <dbReference type="ARBA" id="ARBA00003474"/>
    </source>
</evidence>
<sequence>MTHSTLEDSPGPDYYTILSVSHDATPAEVKAAYHRVLLASHPDKQVSGGSGDGVDIGLLKDAFNTLHDPERRAAYDASRSSDDKKLGPRPAQVISLEDFDEESDMIWTYPCRCGGTYVVTEKMLDSGEHLVGCANCSEVVWVGYELVEEAENVQP</sequence>
<feature type="domain" description="J" evidence="8">
    <location>
        <begin position="13"/>
        <end position="79"/>
    </location>
</feature>
<accession>A0A371DDA6</accession>
<dbReference type="AlphaFoldDB" id="A0A371DDA6"/>
<dbReference type="STRING" id="139420.A0A371DDA6"/>
<dbReference type="SUPFAM" id="SSF144217">
    <property type="entry name" value="CSL zinc finger"/>
    <property type="match status" value="1"/>
</dbReference>
<dbReference type="GO" id="GO:0008198">
    <property type="term" value="F:ferrous iron binding"/>
    <property type="evidence" value="ECO:0007669"/>
    <property type="project" value="TreeGrafter"/>
</dbReference>
<evidence type="ECO:0000256" key="4">
    <source>
        <dbReference type="ARBA" id="ARBA00022723"/>
    </source>
</evidence>
<dbReference type="OrthoDB" id="445556at2759"/>
<comment type="function">
    <text evidence="1">Required for the first step of diphthamide biosynthesis, the transfer of 3-amino-3-carboxypropyl from S-adenosyl-L-methionine to a histidine residue. Diphthamide is a post-translational modification of histidine which occurs in elongation factor 2.</text>
</comment>
<dbReference type="InterPro" id="IPR007872">
    <property type="entry name" value="DPH_MB_dom"/>
</dbReference>
<dbReference type="CDD" id="cd06257">
    <property type="entry name" value="DnaJ"/>
    <property type="match status" value="1"/>
</dbReference>
<dbReference type="GO" id="GO:0017183">
    <property type="term" value="P:protein histidyl modification to diphthamide"/>
    <property type="evidence" value="ECO:0007669"/>
    <property type="project" value="UniProtKB-UniPathway"/>
</dbReference>
<keyword evidence="6" id="KW-0408">Iron</keyword>
<dbReference type="InterPro" id="IPR036671">
    <property type="entry name" value="DPH_MB_sf"/>
</dbReference>
<dbReference type="GO" id="GO:0001671">
    <property type="term" value="F:ATPase activator activity"/>
    <property type="evidence" value="ECO:0007669"/>
    <property type="project" value="TreeGrafter"/>
</dbReference>
<evidence type="ECO:0000256" key="5">
    <source>
        <dbReference type="ARBA" id="ARBA00022833"/>
    </source>
</evidence>
<dbReference type="EMBL" id="KZ857399">
    <property type="protein sequence ID" value="RDX50490.1"/>
    <property type="molecule type" value="Genomic_DNA"/>
</dbReference>
<dbReference type="InterPro" id="IPR001623">
    <property type="entry name" value="DnaJ_domain"/>
</dbReference>
<dbReference type="Pfam" id="PF00226">
    <property type="entry name" value="DnaJ"/>
    <property type="match status" value="1"/>
</dbReference>
<evidence type="ECO:0000313" key="11">
    <source>
        <dbReference type="Proteomes" id="UP000256964"/>
    </source>
</evidence>
<proteinExistence type="inferred from homology"/>
<evidence type="ECO:0000256" key="7">
    <source>
        <dbReference type="SAM" id="MobiDB-lite"/>
    </source>
</evidence>